<evidence type="ECO:0000313" key="2">
    <source>
        <dbReference type="EMBL" id="GGS43857.1"/>
    </source>
</evidence>
<dbReference type="EMBL" id="BMSL01000009">
    <property type="protein sequence ID" value="GGS43857.1"/>
    <property type="molecule type" value="Genomic_DNA"/>
</dbReference>
<protein>
    <recommendedName>
        <fullName evidence="4">Lipoprotein</fullName>
    </recommendedName>
</protein>
<dbReference type="AlphaFoldDB" id="A0A918LGG4"/>
<name>A0A918LGG4_STRGD</name>
<reference evidence="2" key="1">
    <citation type="journal article" date="2014" name="Int. J. Syst. Evol. Microbiol.">
        <title>Complete genome sequence of Corynebacterium casei LMG S-19264T (=DSM 44701T), isolated from a smear-ripened cheese.</title>
        <authorList>
            <consortium name="US DOE Joint Genome Institute (JGI-PGF)"/>
            <person name="Walter F."/>
            <person name="Albersmeier A."/>
            <person name="Kalinowski J."/>
            <person name="Ruckert C."/>
        </authorList>
    </citation>
    <scope>NUCLEOTIDE SEQUENCE</scope>
    <source>
        <strain evidence="2">JCM 4234</strain>
    </source>
</reference>
<evidence type="ECO:0000313" key="3">
    <source>
        <dbReference type="Proteomes" id="UP000653493"/>
    </source>
</evidence>
<dbReference type="PANTHER" id="PTHR39335">
    <property type="entry name" value="BLL4220 PROTEIN"/>
    <property type="match status" value="1"/>
</dbReference>
<feature type="region of interest" description="Disordered" evidence="1">
    <location>
        <begin position="180"/>
        <end position="206"/>
    </location>
</feature>
<gene>
    <name evidence="2" type="ORF">GCM10010238_37010</name>
</gene>
<sequence>MANASLVTGAAVVLVLTTACGQDRGAVGGSQNVGATARPGEIGDAGADQGLGTGAGDAWSASPAAVAGKLSVTADDELGALVTDGAGRTLYRFDTDTAKPPEATCEAECATAWPPVPAADALAGEGVDEDLLGEVIRADGTKQLTVGGWPAYRCTRDSAAGDVNGQGVNGRWFALAADGTEAGTDRPGLATREDPRPGEIVVTATA</sequence>
<dbReference type="GO" id="GO:0043448">
    <property type="term" value="P:alkane catabolic process"/>
    <property type="evidence" value="ECO:0007669"/>
    <property type="project" value="TreeGrafter"/>
</dbReference>
<evidence type="ECO:0000256" key="1">
    <source>
        <dbReference type="SAM" id="MobiDB-lite"/>
    </source>
</evidence>
<comment type="caution">
    <text evidence="2">The sequence shown here is derived from an EMBL/GenBank/DDBJ whole genome shotgun (WGS) entry which is preliminary data.</text>
</comment>
<reference evidence="2" key="2">
    <citation type="submission" date="2020-09" db="EMBL/GenBank/DDBJ databases">
        <authorList>
            <person name="Sun Q."/>
            <person name="Ohkuma M."/>
        </authorList>
    </citation>
    <scope>NUCLEOTIDE SEQUENCE</scope>
    <source>
        <strain evidence="2">JCM 4234</strain>
    </source>
</reference>
<accession>A0A918LGG4</accession>
<evidence type="ECO:0008006" key="4">
    <source>
        <dbReference type="Google" id="ProtNLM"/>
    </source>
</evidence>
<dbReference type="Pfam" id="PF03640">
    <property type="entry name" value="Lipoprotein_15"/>
    <property type="match status" value="2"/>
</dbReference>
<organism evidence="2 3">
    <name type="scientific">Streptomyces griseoviridis</name>
    <dbReference type="NCBI Taxonomy" id="45398"/>
    <lineage>
        <taxon>Bacteria</taxon>
        <taxon>Bacillati</taxon>
        <taxon>Actinomycetota</taxon>
        <taxon>Actinomycetes</taxon>
        <taxon>Kitasatosporales</taxon>
        <taxon>Streptomycetaceae</taxon>
        <taxon>Streptomyces</taxon>
    </lineage>
</organism>
<dbReference type="PANTHER" id="PTHR39335:SF1">
    <property type="entry name" value="BLL4220 PROTEIN"/>
    <property type="match status" value="1"/>
</dbReference>
<keyword evidence="3" id="KW-1185">Reference proteome</keyword>
<dbReference type="Proteomes" id="UP000653493">
    <property type="component" value="Unassembled WGS sequence"/>
</dbReference>
<dbReference type="InterPro" id="IPR005297">
    <property type="entry name" value="Lipoprotein_repeat"/>
</dbReference>
<proteinExistence type="predicted"/>